<dbReference type="InterPro" id="IPR007396">
    <property type="entry name" value="TR_PAI2-type"/>
</dbReference>
<evidence type="ECO:0000313" key="2">
    <source>
        <dbReference type="Proteomes" id="UP000609346"/>
    </source>
</evidence>
<dbReference type="Gene3D" id="2.30.110.10">
    <property type="entry name" value="Electron Transport, Fmn-binding Protein, Chain A"/>
    <property type="match status" value="1"/>
</dbReference>
<evidence type="ECO:0000313" key="1">
    <source>
        <dbReference type="EMBL" id="MBD3921720.1"/>
    </source>
</evidence>
<dbReference type="PIRSF" id="PIRSF010372">
    <property type="entry name" value="PaiB"/>
    <property type="match status" value="1"/>
</dbReference>
<gene>
    <name evidence="1" type="ORF">H8B09_23345</name>
</gene>
<sequence length="212" mass="24623">MYIPKAFEVDDKTKIVNFIKDNSFGILFSHHKNNPFATHLPFLIDEKKYDKGVLISHMARANPHWRDLDNKEVLVVFSGPHAYISPSWYEEPRIAPTWNYVAVHAYGEFKVIDDRDEVEKIISNTVNFFESPLPNPWLVSFDDKFIDGLMNGLVAFEIKLNRLEGKWKLSQNHSIQRQQNLVKGLASSDKYHSLEIAKLIEENILKVEEKPN</sequence>
<dbReference type="Proteomes" id="UP000609346">
    <property type="component" value="Unassembled WGS sequence"/>
</dbReference>
<protein>
    <submittedName>
        <fullName evidence="1">FMN-binding negative transcriptional regulator</fullName>
    </submittedName>
</protein>
<reference evidence="1 2" key="1">
    <citation type="submission" date="2020-09" db="EMBL/GenBank/DDBJ databases">
        <title>Paenibacillus sp. strain PR3 16S rRNA gene Genome sequencing and assembly.</title>
        <authorList>
            <person name="Kim J."/>
        </authorList>
    </citation>
    <scope>NUCLEOTIDE SEQUENCE [LARGE SCALE GENOMIC DNA]</scope>
    <source>
        <strain evidence="1 2">PR3</strain>
    </source>
</reference>
<dbReference type="Pfam" id="PF04299">
    <property type="entry name" value="FMN_bind_2"/>
    <property type="match status" value="1"/>
</dbReference>
<dbReference type="InterPro" id="IPR012349">
    <property type="entry name" value="Split_barrel_FMN-bd"/>
</dbReference>
<accession>A0ABR8N3C9</accession>
<keyword evidence="2" id="KW-1185">Reference proteome</keyword>
<name>A0ABR8N3C9_9BACL</name>
<dbReference type="PANTHER" id="PTHR35802">
    <property type="entry name" value="PROTEASE SYNTHASE AND SPORULATION PROTEIN PAI 2"/>
    <property type="match status" value="1"/>
</dbReference>
<dbReference type="EMBL" id="JACXZA010000006">
    <property type="protein sequence ID" value="MBD3921720.1"/>
    <property type="molecule type" value="Genomic_DNA"/>
</dbReference>
<organism evidence="1 2">
    <name type="scientific">Paenibacillus terricola</name>
    <dbReference type="NCBI Taxonomy" id="2763503"/>
    <lineage>
        <taxon>Bacteria</taxon>
        <taxon>Bacillati</taxon>
        <taxon>Bacillota</taxon>
        <taxon>Bacilli</taxon>
        <taxon>Bacillales</taxon>
        <taxon>Paenibacillaceae</taxon>
        <taxon>Paenibacillus</taxon>
    </lineage>
</organism>
<dbReference type="SUPFAM" id="SSF50475">
    <property type="entry name" value="FMN-binding split barrel"/>
    <property type="match status" value="1"/>
</dbReference>
<proteinExistence type="predicted"/>
<dbReference type="RefSeq" id="WP_191206005.1">
    <property type="nucleotide sequence ID" value="NZ_JACXZA010000006.1"/>
</dbReference>
<comment type="caution">
    <text evidence="1">The sequence shown here is derived from an EMBL/GenBank/DDBJ whole genome shotgun (WGS) entry which is preliminary data.</text>
</comment>
<dbReference type="PANTHER" id="PTHR35802:SF1">
    <property type="entry name" value="PROTEASE SYNTHASE AND SPORULATION PROTEIN PAI 2"/>
    <property type="match status" value="1"/>
</dbReference>